<evidence type="ECO:0000256" key="2">
    <source>
        <dbReference type="ARBA" id="ARBA00038825"/>
    </source>
</evidence>
<dbReference type="EMBL" id="JBHLTC010000012">
    <property type="protein sequence ID" value="MFC0624674.1"/>
    <property type="molecule type" value="Genomic_DNA"/>
</dbReference>
<keyword evidence="6" id="KW-1185">Reference proteome</keyword>
<dbReference type="InterPro" id="IPR036188">
    <property type="entry name" value="FAD/NAD-bd_sf"/>
</dbReference>
<dbReference type="Gene3D" id="3.50.50.60">
    <property type="entry name" value="FAD/NAD(P)-binding domain"/>
    <property type="match status" value="2"/>
</dbReference>
<comment type="function">
    <text evidence="1">Probable oxidoreductase that may play a role as regulator of mitochondrial function.</text>
</comment>
<evidence type="ECO:0000259" key="4">
    <source>
        <dbReference type="Pfam" id="PF01593"/>
    </source>
</evidence>
<evidence type="ECO:0000256" key="1">
    <source>
        <dbReference type="ARBA" id="ARBA00037217"/>
    </source>
</evidence>
<dbReference type="Proteomes" id="UP001589890">
    <property type="component" value="Unassembled WGS sequence"/>
</dbReference>
<dbReference type="PRINTS" id="PR00419">
    <property type="entry name" value="ADXRDTASE"/>
</dbReference>
<organism evidence="5 6">
    <name type="scientific">Kribbella deserti</name>
    <dbReference type="NCBI Taxonomy" id="1926257"/>
    <lineage>
        <taxon>Bacteria</taxon>
        <taxon>Bacillati</taxon>
        <taxon>Actinomycetota</taxon>
        <taxon>Actinomycetes</taxon>
        <taxon>Propionibacteriales</taxon>
        <taxon>Kribbellaceae</taxon>
        <taxon>Kribbella</taxon>
    </lineage>
</organism>
<dbReference type="InterPro" id="IPR002937">
    <property type="entry name" value="Amino_oxidase"/>
</dbReference>
<name>A0ABV6QJ50_9ACTN</name>
<comment type="subunit">
    <text evidence="2">Interacts with COX5B; this interaction may contribute to localize PYROXD2 to the inner face of the inner mitochondrial membrane.</text>
</comment>
<protein>
    <recommendedName>
        <fullName evidence="3">Pyridine nucleotide-disulfide oxidoreductase domain-containing protein 2</fullName>
    </recommendedName>
</protein>
<dbReference type="RefSeq" id="WP_380046283.1">
    <property type="nucleotide sequence ID" value="NZ_JBHLTC010000012.1"/>
</dbReference>
<accession>A0ABV6QJ50</accession>
<feature type="domain" description="Amine oxidase" evidence="4">
    <location>
        <begin position="13"/>
        <end position="334"/>
    </location>
</feature>
<evidence type="ECO:0000256" key="3">
    <source>
        <dbReference type="ARBA" id="ARBA00040298"/>
    </source>
</evidence>
<dbReference type="SUPFAM" id="SSF51905">
    <property type="entry name" value="FAD/NAD(P)-binding domain"/>
    <property type="match status" value="1"/>
</dbReference>
<evidence type="ECO:0000313" key="6">
    <source>
        <dbReference type="Proteomes" id="UP001589890"/>
    </source>
</evidence>
<comment type="caution">
    <text evidence="5">The sequence shown here is derived from an EMBL/GenBank/DDBJ whole genome shotgun (WGS) entry which is preliminary data.</text>
</comment>
<gene>
    <name evidence="5" type="ORF">ACFFGN_11420</name>
</gene>
<sequence>MTDAIVIGAGPNGLVAANLLADQGWDVTVLEAQPTPGGAVRSARDVDSRYVHDTFSSFYPLAAASPTLRALRLEQHGLAWSNAPSPVGNPLAGGGWSLVHPDPADTAASFANPADGEAWLSLVDDWRRLGPAVIDALLTPFPPVRAGARLGMRLARPGGFDRLRLFLTSVRALGEQHFSDEAGRMLFATNAQHADINPESAGSGFMGWLLVMLGQQYGYPVPVGGAGRLSQALADRFTSVGGTIHCDSRVTEITVRDGRAVGVVTAEGTRFAADRAVLADVSAPALYGDMLPPEVLPARLLKRLRGFEWDPGTVKVDWALDGPIPWRDQPELAPGTVHIAESVDELSRTAAQITAGAVPSDPFLLMGQMTTADPTRSPAGTESVWAYTHVPQRVRHDAGPDGLTGAWDRDEGERMADRIQARVERFAPGFGSKVIARRVLTPHEMQARDANLVGGAVNGGTAALHQQLIFRPVPGLGRAETPVGGLYLASASAHPGGGVHGACGSNAARAALLHDRLRFRK</sequence>
<dbReference type="PANTHER" id="PTHR10668">
    <property type="entry name" value="PHYTOENE DEHYDROGENASE"/>
    <property type="match status" value="1"/>
</dbReference>
<dbReference type="Pfam" id="PF01593">
    <property type="entry name" value="Amino_oxidase"/>
    <property type="match status" value="1"/>
</dbReference>
<evidence type="ECO:0000313" key="5">
    <source>
        <dbReference type="EMBL" id="MFC0624674.1"/>
    </source>
</evidence>
<reference evidence="5 6" key="1">
    <citation type="submission" date="2024-09" db="EMBL/GenBank/DDBJ databases">
        <authorList>
            <person name="Sun Q."/>
            <person name="Mori K."/>
        </authorList>
    </citation>
    <scope>NUCLEOTIDE SEQUENCE [LARGE SCALE GENOMIC DNA]</scope>
    <source>
        <strain evidence="5 6">CGMCC 1.15906</strain>
    </source>
</reference>
<proteinExistence type="predicted"/>
<dbReference type="PANTHER" id="PTHR10668:SF105">
    <property type="entry name" value="DEHYDROGENASE-RELATED"/>
    <property type="match status" value="1"/>
</dbReference>